<dbReference type="PROSITE" id="PS50222">
    <property type="entry name" value="EF_HAND_2"/>
    <property type="match status" value="1"/>
</dbReference>
<dbReference type="InterPro" id="IPR019775">
    <property type="entry name" value="WD40_repeat_CS"/>
</dbReference>
<feature type="region of interest" description="Disordered" evidence="1">
    <location>
        <begin position="713"/>
        <end position="733"/>
    </location>
</feature>
<dbReference type="PROSITE" id="PS50294">
    <property type="entry name" value="WD_REPEATS_REGION"/>
    <property type="match status" value="1"/>
</dbReference>
<gene>
    <name evidence="2" type="ORF">OFUS_LOCUS14177</name>
</gene>
<dbReference type="GO" id="GO:0005509">
    <property type="term" value="F:calcium ion binding"/>
    <property type="evidence" value="ECO:0007669"/>
    <property type="project" value="InterPro"/>
</dbReference>
<name>A0A8J1UFU0_OWEFU</name>
<dbReference type="InterPro" id="IPR036322">
    <property type="entry name" value="WD40_repeat_dom_sf"/>
</dbReference>
<evidence type="ECO:0000313" key="3">
    <source>
        <dbReference type="Proteomes" id="UP000749559"/>
    </source>
</evidence>
<feature type="compositionally biased region" description="Acidic residues" evidence="1">
    <location>
        <begin position="920"/>
        <end position="937"/>
    </location>
</feature>
<comment type="caution">
    <text evidence="2">The sequence shown here is derived from an EMBL/GenBank/DDBJ whole genome shotgun (WGS) entry which is preliminary data.</text>
</comment>
<dbReference type="InterPro" id="IPR051242">
    <property type="entry name" value="WD-EF-hand_domain"/>
</dbReference>
<evidence type="ECO:0000256" key="1">
    <source>
        <dbReference type="SAM" id="MobiDB-lite"/>
    </source>
</evidence>
<dbReference type="EMBL" id="CAIIXF020000007">
    <property type="protein sequence ID" value="CAH1788692.1"/>
    <property type="molecule type" value="Genomic_DNA"/>
</dbReference>
<feature type="compositionally biased region" description="Polar residues" evidence="1">
    <location>
        <begin position="1128"/>
        <end position="1148"/>
    </location>
</feature>
<evidence type="ECO:0000313" key="2">
    <source>
        <dbReference type="EMBL" id="CAH1788692.1"/>
    </source>
</evidence>
<sequence>MSTVTSPTRSVADPSRKGVVTATTNAAPVLPSEKLESRLKIKDLEALQDAFMVDGDGYDNRLNLTRDQFCEALSVILNKGNKEEYGELFDKIDLTKDGYVDWDKLASHMLLEFYEKDDRVKSTQVPQWKDIRHLPSPHKEIIQRVSFLKNTSRYIAISKEGSVSMWGQNMKLQRHLKTGTESCKARDLWVTHFVALQNINKIALAFTSKEIAFYDLSSKLEFNCQYKVQGLDHTPLCLDYWSNPENINEAIITWGDTGGCVNALHFTSVNIALFERPPAPAGEKQDPCLNVQLSDILKKKYKNAKYLKHKGHTEWVRQVMYSVHLECFFSCATTWKNSVIIGWMEKHPQAVNTLKTNEIVVHPKLIQRTTVFQISGGVNAFDYHPDLNLIATAGVNHHVCLWNPYVISKPNGVLRGHMASVIQVQFNTARNQLISFSKDKVLRIWDVQLQVCIQRLAGMFPKGPEVHSTLFFDELRNKLFITFNYSLTLMEMKAEIRDRIMSHDRPVIGALYNQTFNQVISACQGGTVQIWMVDSGQKVKQFTQAHGTAEVTTLAQDETRLFTGSTDGTVKVWDFNGHCFHTLQCGGGQQADVGYVIVLKHSIVVVGWARHVTVFRNSSLKDYHVQPADWKGGQAHSDDILTCAYSGPSMLATGSYDGEIVIWNTSSETASKHLNQRSKRQVMGSRGKTFALASRDSTMVLSKETTQVAEDKGGFDSHAFSSPMRPRTRPKSRAMSRISAGTNDDQNEYGFAISKLIFLEARKNSSASGGANLVSCGGNGWVRFWNTSRNCLVGEFPAHTQVGSIIMAVDKDNHHLVTGDVDGLVKVFNISEYCRHPTDEINKIPPPTRAQWTAHNDIINTIDTCKRNDRRLVITASSDCSVSLWDFDGKFIGTFGQEGHWKIEPYVAPSEDEQMEIEDESEEEEIELEEDEDTVWEPDDRPITDPSGFRMNVWDSSEIGKHYQEMRVNKRERRQPQTIPDLPYLHWEKTGAPPAGPYAALDTFELNSEGNLSKPQFMTQPHKYFKEMASGNGKDKLPVLHDASESKYITEEEGGLKATWDERNLFPRYILEYETKMKQYRQQEKTVNSLKTKSKGITGFGINRNNAPSPNKSRPPVLKPQRLKPIISNPNPALSTRSSSTGITTHNHVPSIIVKDHPSSMNGNNSHNTDDIQE</sequence>
<protein>
    <submittedName>
        <fullName evidence="2">Uncharacterized protein</fullName>
    </submittedName>
</protein>
<keyword evidence="3" id="KW-1185">Reference proteome</keyword>
<dbReference type="PANTHER" id="PTHR44324">
    <property type="entry name" value="WD40 REPEAT DOMAIN 95"/>
    <property type="match status" value="1"/>
</dbReference>
<dbReference type="Gene3D" id="2.130.10.10">
    <property type="entry name" value="YVTN repeat-like/Quinoprotein amine dehydrogenase"/>
    <property type="match status" value="4"/>
</dbReference>
<dbReference type="InterPro" id="IPR015943">
    <property type="entry name" value="WD40/YVTN_repeat-like_dom_sf"/>
</dbReference>
<feature type="region of interest" description="Disordered" evidence="1">
    <location>
        <begin position="1095"/>
        <end position="1174"/>
    </location>
</feature>
<dbReference type="InterPro" id="IPR020472">
    <property type="entry name" value="WD40_PAC1"/>
</dbReference>
<proteinExistence type="predicted"/>
<dbReference type="Gene3D" id="1.10.238.10">
    <property type="entry name" value="EF-hand"/>
    <property type="match status" value="1"/>
</dbReference>
<dbReference type="AlphaFoldDB" id="A0A8J1UFU0"/>
<dbReference type="InterPro" id="IPR001680">
    <property type="entry name" value="WD40_rpt"/>
</dbReference>
<organism evidence="2 3">
    <name type="scientific">Owenia fusiformis</name>
    <name type="common">Polychaete worm</name>
    <dbReference type="NCBI Taxonomy" id="6347"/>
    <lineage>
        <taxon>Eukaryota</taxon>
        <taxon>Metazoa</taxon>
        <taxon>Spiralia</taxon>
        <taxon>Lophotrochozoa</taxon>
        <taxon>Annelida</taxon>
        <taxon>Polychaeta</taxon>
        <taxon>Sedentaria</taxon>
        <taxon>Canalipalpata</taxon>
        <taxon>Sabellida</taxon>
        <taxon>Oweniida</taxon>
        <taxon>Oweniidae</taxon>
        <taxon>Owenia</taxon>
    </lineage>
</organism>
<reference evidence="2" key="1">
    <citation type="submission" date="2022-03" db="EMBL/GenBank/DDBJ databases">
        <authorList>
            <person name="Martin C."/>
        </authorList>
    </citation>
    <scope>NUCLEOTIDE SEQUENCE</scope>
</reference>
<dbReference type="SMART" id="SM00320">
    <property type="entry name" value="WD40"/>
    <property type="match status" value="9"/>
</dbReference>
<dbReference type="PRINTS" id="PR00320">
    <property type="entry name" value="GPROTEINBRPT"/>
</dbReference>
<dbReference type="Pfam" id="PF00400">
    <property type="entry name" value="WD40"/>
    <property type="match status" value="6"/>
</dbReference>
<dbReference type="PROSITE" id="PS50082">
    <property type="entry name" value="WD_REPEATS_2"/>
    <property type="match status" value="4"/>
</dbReference>
<dbReference type="PANTHER" id="PTHR44324:SF1">
    <property type="entry name" value="WD REPEAT-CONTAINING PROTEIN 49"/>
    <property type="match status" value="1"/>
</dbReference>
<dbReference type="InterPro" id="IPR011992">
    <property type="entry name" value="EF-hand-dom_pair"/>
</dbReference>
<dbReference type="Proteomes" id="UP000749559">
    <property type="component" value="Unassembled WGS sequence"/>
</dbReference>
<dbReference type="SUPFAM" id="SSF47473">
    <property type="entry name" value="EF-hand"/>
    <property type="match status" value="1"/>
</dbReference>
<dbReference type="PROSITE" id="PS00678">
    <property type="entry name" value="WD_REPEATS_1"/>
    <property type="match status" value="3"/>
</dbReference>
<feature type="region of interest" description="Disordered" evidence="1">
    <location>
        <begin position="920"/>
        <end position="950"/>
    </location>
</feature>
<accession>A0A8J1UFU0</accession>
<feature type="compositionally biased region" description="Polar residues" evidence="1">
    <location>
        <begin position="1103"/>
        <end position="1112"/>
    </location>
</feature>
<dbReference type="OrthoDB" id="10251381at2759"/>
<dbReference type="InterPro" id="IPR002048">
    <property type="entry name" value="EF_hand_dom"/>
</dbReference>
<dbReference type="SUPFAM" id="SSF50978">
    <property type="entry name" value="WD40 repeat-like"/>
    <property type="match status" value="2"/>
</dbReference>